<dbReference type="EC" id="2.1.1.63" evidence="9"/>
<keyword evidence="4" id="KW-0227">DNA damage</keyword>
<dbReference type="PROSITE" id="PS00374">
    <property type="entry name" value="MGMT"/>
    <property type="match status" value="1"/>
</dbReference>
<keyword evidence="2 9" id="KW-0489">Methyltransferase</keyword>
<comment type="caution">
    <text evidence="9">The sequence shown here is derived from an EMBL/GenBank/DDBJ whole genome shotgun (WGS) entry which is preliminary data.</text>
</comment>
<comment type="catalytic activity">
    <reaction evidence="6">
        <text>a 6-O-methyl-2'-deoxyguanosine in DNA + L-cysteinyl-[protein] = S-methyl-L-cysteinyl-[protein] + a 2'-deoxyguanosine in DNA</text>
        <dbReference type="Rhea" id="RHEA:24000"/>
        <dbReference type="Rhea" id="RHEA-COMP:10131"/>
        <dbReference type="Rhea" id="RHEA-COMP:10132"/>
        <dbReference type="Rhea" id="RHEA-COMP:11367"/>
        <dbReference type="Rhea" id="RHEA-COMP:11368"/>
        <dbReference type="ChEBI" id="CHEBI:29950"/>
        <dbReference type="ChEBI" id="CHEBI:82612"/>
        <dbReference type="ChEBI" id="CHEBI:85445"/>
        <dbReference type="ChEBI" id="CHEBI:85448"/>
        <dbReference type="EC" id="2.1.1.63"/>
    </reaction>
</comment>
<dbReference type="InterPro" id="IPR001497">
    <property type="entry name" value="MethylDNA_cys_MeTrfase_AS"/>
</dbReference>
<dbReference type="Proteomes" id="UP001169063">
    <property type="component" value="Unassembled WGS sequence"/>
</dbReference>
<feature type="domain" description="Methylated-DNA-[protein]-cysteine S-methyltransferase DNA binding" evidence="7">
    <location>
        <begin position="76"/>
        <end position="164"/>
    </location>
</feature>
<dbReference type="SUPFAM" id="SSF53155">
    <property type="entry name" value="Methylated DNA-protein cysteine methyltransferase domain"/>
    <property type="match status" value="1"/>
</dbReference>
<reference evidence="9" key="1">
    <citation type="submission" date="2023-07" db="EMBL/GenBank/DDBJ databases">
        <title>Brevundimonas soil sp. nov., isolated from the soil of chemical plant.</title>
        <authorList>
            <person name="Wu N."/>
        </authorList>
    </citation>
    <scope>NUCLEOTIDE SEQUENCE</scope>
    <source>
        <strain evidence="9">XZ-24</strain>
    </source>
</reference>
<dbReference type="InterPro" id="IPR014048">
    <property type="entry name" value="MethylDNA_cys_MeTrfase_DNA-bd"/>
</dbReference>
<evidence type="ECO:0000256" key="2">
    <source>
        <dbReference type="ARBA" id="ARBA00022603"/>
    </source>
</evidence>
<evidence type="ECO:0000313" key="9">
    <source>
        <dbReference type="EMBL" id="MDO1558202.1"/>
    </source>
</evidence>
<keyword evidence="3 9" id="KW-0808">Transferase</keyword>
<dbReference type="RefSeq" id="WP_302108622.1">
    <property type="nucleotide sequence ID" value="NZ_JAUKTR010000001.1"/>
</dbReference>
<evidence type="ECO:0000256" key="1">
    <source>
        <dbReference type="ARBA" id="ARBA00001286"/>
    </source>
</evidence>
<feature type="domain" description="Methylguanine DNA methyltransferase ribonuclease-like" evidence="8">
    <location>
        <begin position="2"/>
        <end position="62"/>
    </location>
</feature>
<dbReference type="InterPro" id="IPR036631">
    <property type="entry name" value="MGMT_N_sf"/>
</dbReference>
<protein>
    <submittedName>
        <fullName evidence="9">Methylated-DNA--[protein]-cysteine S-methyltransferase</fullName>
        <ecNumber evidence="9">2.1.1.63</ecNumber>
    </submittedName>
</protein>
<sequence>MTSPIGLLTLACDEAGALRALSFGQGAQAVARRRYPHAEQWQGETPGPVREALEAYFGGDRGALARAPWAVEGDGFSERVWRLLTQIPAGQVWSYGEMAARAASSEARPDGRFVSAARAAGAALNANPLPLVLPCHRVVGADGALTGFGGGLEIKRWLLIHEGALLI</sequence>
<dbReference type="GO" id="GO:0032259">
    <property type="term" value="P:methylation"/>
    <property type="evidence" value="ECO:0007669"/>
    <property type="project" value="UniProtKB-KW"/>
</dbReference>
<dbReference type="NCBIfam" id="TIGR00589">
    <property type="entry name" value="ogt"/>
    <property type="match status" value="1"/>
</dbReference>
<evidence type="ECO:0000256" key="6">
    <source>
        <dbReference type="ARBA" id="ARBA00049348"/>
    </source>
</evidence>
<organism evidence="9 10">
    <name type="scientific">Peiella sedimenti</name>
    <dbReference type="NCBI Taxonomy" id="3061083"/>
    <lineage>
        <taxon>Bacteria</taxon>
        <taxon>Pseudomonadati</taxon>
        <taxon>Pseudomonadota</taxon>
        <taxon>Alphaproteobacteria</taxon>
        <taxon>Caulobacterales</taxon>
        <taxon>Caulobacteraceae</taxon>
        <taxon>Peiella</taxon>
    </lineage>
</organism>
<dbReference type="GO" id="GO:0003908">
    <property type="term" value="F:methylated-DNA-[protein]-cysteine S-methyltransferase activity"/>
    <property type="evidence" value="ECO:0007669"/>
    <property type="project" value="UniProtKB-EC"/>
</dbReference>
<evidence type="ECO:0000259" key="8">
    <source>
        <dbReference type="Pfam" id="PF02870"/>
    </source>
</evidence>
<gene>
    <name evidence="9" type="ORF">Q0812_01995</name>
</gene>
<dbReference type="InterPro" id="IPR036388">
    <property type="entry name" value="WH-like_DNA-bd_sf"/>
</dbReference>
<keyword evidence="10" id="KW-1185">Reference proteome</keyword>
<evidence type="ECO:0000313" key="10">
    <source>
        <dbReference type="Proteomes" id="UP001169063"/>
    </source>
</evidence>
<dbReference type="SUPFAM" id="SSF46767">
    <property type="entry name" value="Methylated DNA-protein cysteine methyltransferase, C-terminal domain"/>
    <property type="match status" value="1"/>
</dbReference>
<dbReference type="Pfam" id="PF01035">
    <property type="entry name" value="DNA_binding_1"/>
    <property type="match status" value="1"/>
</dbReference>
<dbReference type="InterPro" id="IPR036217">
    <property type="entry name" value="MethylDNA_cys_MeTrfase_DNAb"/>
</dbReference>
<dbReference type="EMBL" id="JAUKTR010000001">
    <property type="protein sequence ID" value="MDO1558202.1"/>
    <property type="molecule type" value="Genomic_DNA"/>
</dbReference>
<dbReference type="CDD" id="cd06445">
    <property type="entry name" value="ATase"/>
    <property type="match status" value="1"/>
</dbReference>
<proteinExistence type="predicted"/>
<accession>A0ABT8SLQ1</accession>
<keyword evidence="5" id="KW-0234">DNA repair</keyword>
<dbReference type="Gene3D" id="1.10.10.10">
    <property type="entry name" value="Winged helix-like DNA-binding domain superfamily/Winged helix DNA-binding domain"/>
    <property type="match status" value="1"/>
</dbReference>
<dbReference type="PANTHER" id="PTHR10815">
    <property type="entry name" value="METHYLATED-DNA--PROTEIN-CYSTEINE METHYLTRANSFERASE"/>
    <property type="match status" value="1"/>
</dbReference>
<name>A0ABT8SLQ1_9CAUL</name>
<dbReference type="Pfam" id="PF02870">
    <property type="entry name" value="Methyltransf_1N"/>
    <property type="match status" value="1"/>
</dbReference>
<dbReference type="PANTHER" id="PTHR10815:SF5">
    <property type="entry name" value="METHYLATED-DNA--PROTEIN-CYSTEINE METHYLTRANSFERASE"/>
    <property type="match status" value="1"/>
</dbReference>
<evidence type="ECO:0000256" key="3">
    <source>
        <dbReference type="ARBA" id="ARBA00022679"/>
    </source>
</evidence>
<evidence type="ECO:0000256" key="4">
    <source>
        <dbReference type="ARBA" id="ARBA00022763"/>
    </source>
</evidence>
<evidence type="ECO:0000256" key="5">
    <source>
        <dbReference type="ARBA" id="ARBA00023204"/>
    </source>
</evidence>
<comment type="catalytic activity">
    <reaction evidence="1">
        <text>a 4-O-methyl-thymidine in DNA + L-cysteinyl-[protein] = a thymidine in DNA + S-methyl-L-cysteinyl-[protein]</text>
        <dbReference type="Rhea" id="RHEA:53428"/>
        <dbReference type="Rhea" id="RHEA-COMP:10131"/>
        <dbReference type="Rhea" id="RHEA-COMP:10132"/>
        <dbReference type="Rhea" id="RHEA-COMP:13555"/>
        <dbReference type="Rhea" id="RHEA-COMP:13556"/>
        <dbReference type="ChEBI" id="CHEBI:29950"/>
        <dbReference type="ChEBI" id="CHEBI:82612"/>
        <dbReference type="ChEBI" id="CHEBI:137386"/>
        <dbReference type="ChEBI" id="CHEBI:137387"/>
        <dbReference type="EC" id="2.1.1.63"/>
    </reaction>
</comment>
<evidence type="ECO:0000259" key="7">
    <source>
        <dbReference type="Pfam" id="PF01035"/>
    </source>
</evidence>
<dbReference type="InterPro" id="IPR008332">
    <property type="entry name" value="MethylG_MeTrfase_N"/>
</dbReference>